<dbReference type="RefSeq" id="WP_134694904.1">
    <property type="nucleotide sequence ID" value="NZ_QORJ01000005.1"/>
</dbReference>
<sequence length="155" mass="17511">MITIALSKSQHSLLAHITALLNRKGEEYGDHLFDQLKDVEQTLASRLRDIDLDCIDLDRITSTLGDRQSLKQDSDRVAVNTQTAAELAVKLSRSPEYLTLTKYESAFLTDWLHHLVKSYQALDCSELPEEYQELVRIIEADSKGVLGQLNDHTGK</sequence>
<dbReference type="Proteomes" id="UP000297914">
    <property type="component" value="Unassembled WGS sequence"/>
</dbReference>
<dbReference type="EMBL" id="QORL01000005">
    <property type="protein sequence ID" value="TFF79657.1"/>
    <property type="molecule type" value="Genomic_DNA"/>
</dbReference>
<dbReference type="EMBL" id="QORK01000005">
    <property type="protein sequence ID" value="TFF82926.1"/>
    <property type="molecule type" value="Genomic_DNA"/>
</dbReference>
<evidence type="ECO:0000313" key="4">
    <source>
        <dbReference type="Proteomes" id="UP000297914"/>
    </source>
</evidence>
<protein>
    <submittedName>
        <fullName evidence="2">Uncharacterized protein</fullName>
    </submittedName>
</protein>
<dbReference type="AlphaFoldDB" id="A0A5F0KEQ3"/>
<dbReference type="Proteomes" id="UP000297720">
    <property type="component" value="Unassembled WGS sequence"/>
</dbReference>
<evidence type="ECO:0000313" key="1">
    <source>
        <dbReference type="EMBL" id="TFF79657.1"/>
    </source>
</evidence>
<evidence type="ECO:0000313" key="3">
    <source>
        <dbReference type="Proteomes" id="UP000297720"/>
    </source>
</evidence>
<gene>
    <name evidence="1" type="ORF">DRM93_04145</name>
    <name evidence="2" type="ORF">DRM94_04145</name>
</gene>
<accession>A0A5F0KEQ3</accession>
<proteinExistence type="predicted"/>
<keyword evidence="3" id="KW-1185">Reference proteome</keyword>
<organism evidence="2 4">
    <name type="scientific">Aeromonas taiwanensis</name>
    <dbReference type="NCBI Taxonomy" id="633417"/>
    <lineage>
        <taxon>Bacteria</taxon>
        <taxon>Pseudomonadati</taxon>
        <taxon>Pseudomonadota</taxon>
        <taxon>Gammaproteobacteria</taxon>
        <taxon>Aeromonadales</taxon>
        <taxon>Aeromonadaceae</taxon>
        <taxon>Aeromonas</taxon>
    </lineage>
</organism>
<evidence type="ECO:0000313" key="2">
    <source>
        <dbReference type="EMBL" id="TFF82926.1"/>
    </source>
</evidence>
<name>A0A5F0KEQ3_9GAMM</name>
<reference evidence="2 4" key="1">
    <citation type="submission" date="2018-06" db="EMBL/GenBank/DDBJ databases">
        <title>Occurrence of a novel blaKPC-2- and qnrS2- harbouring IncP6 plasmid from Aeromonas taiwanensis isolates recovered from the river sediments.</title>
        <authorList>
            <person name="Zheng B."/>
            <person name="Yu X."/>
            <person name="Xiao Y."/>
        </authorList>
    </citation>
    <scope>NUCLEOTIDE SEQUENCE [LARGE SCALE GENOMIC DNA]</scope>
    <source>
        <strain evidence="1 3">1713</strain>
        <strain evidence="2 4">198</strain>
    </source>
</reference>
<comment type="caution">
    <text evidence="2">The sequence shown here is derived from an EMBL/GenBank/DDBJ whole genome shotgun (WGS) entry which is preliminary data.</text>
</comment>